<evidence type="ECO:0000313" key="13">
    <source>
        <dbReference type="Proteomes" id="UP000321353"/>
    </source>
</evidence>
<dbReference type="Gene3D" id="3.30.565.10">
    <property type="entry name" value="Histidine kinase-like ATPase, C-terminal domain"/>
    <property type="match status" value="1"/>
</dbReference>
<dbReference type="Gene3D" id="3.40.50.2300">
    <property type="match status" value="1"/>
</dbReference>
<dbReference type="SMART" id="SM00387">
    <property type="entry name" value="HATPase_c"/>
    <property type="match status" value="1"/>
</dbReference>
<sequence>MSGSKATVEHLLVIDDNEAIHNDFRKIFATPDPQDELLALDAALFGSPPTPREPAPHYQLSCARHGLEGLQFVQQAKRRGITFGAAFVDMRMPPGWDGVQTIERLWQVDPDLQVVVCTAYSDQSWSEIAERIGRTDRLLVLKKPFDEIEAVQLATSLCEKRRLLRCHRQNLDDLKQVVASQQSKLDSAHHDAEVLIASIPSVLVCLDRNGCITRWNPHAEATFEIRLDDAIGKVMTELPIAWTDQAELEALLHSQPANAPCHDEIGFTDRCGRRRTLDMRTSPLTQADSGVTLLVATDVTRQRFIQDQLDQSRRLESVGQLAAGVAHEINTPMQYIGDNVRYVAKTIDRLSQLLDLLPALVDETTSDAQLLSLRHSIDRCDNAPKIRSSLKQIPDALADSIQGVQAVSKIVAAMKEFSHPGTGKTTRLCINHVLRSTITVARNEWKYVAEVETQLEDDLQPIDGLPSELNQAFLNIIVNAAHAIGDRIDRGEFSKGTISITTRNLDDGVEVTITDNGGGIPVEARKRVFEPFFTTKSVGKGTGQGLAVAHSVIVHKHRGKLWFDVHEGIGTTFTIQIPRVARTACANHLDIESVFHETWPESIGAIS</sequence>
<keyword evidence="4 12" id="KW-0808">Transferase</keyword>
<protein>
    <recommendedName>
        <fullName evidence="2">histidine kinase</fullName>
        <ecNumber evidence="2">2.7.13.3</ecNumber>
    </recommendedName>
</protein>
<dbReference type="InterPro" id="IPR004358">
    <property type="entry name" value="Sig_transdc_His_kin-like_C"/>
</dbReference>
<dbReference type="InterPro" id="IPR001789">
    <property type="entry name" value="Sig_transdc_resp-reg_receiver"/>
</dbReference>
<dbReference type="PROSITE" id="PS50109">
    <property type="entry name" value="HIS_KIN"/>
    <property type="match status" value="1"/>
</dbReference>
<evidence type="ECO:0000259" key="11">
    <source>
        <dbReference type="PROSITE" id="PS50110"/>
    </source>
</evidence>
<dbReference type="AlphaFoldDB" id="A0A5B9M997"/>
<dbReference type="SUPFAM" id="SSF47384">
    <property type="entry name" value="Homodimeric domain of signal transducing histidine kinase"/>
    <property type="match status" value="1"/>
</dbReference>
<dbReference type="InterPro" id="IPR005467">
    <property type="entry name" value="His_kinase_dom"/>
</dbReference>
<dbReference type="Pfam" id="PF02518">
    <property type="entry name" value="HATPase_c"/>
    <property type="match status" value="1"/>
</dbReference>
<dbReference type="EMBL" id="CP036264">
    <property type="protein sequence ID" value="QEF96610.1"/>
    <property type="molecule type" value="Genomic_DNA"/>
</dbReference>
<dbReference type="GO" id="GO:0000155">
    <property type="term" value="F:phosphorelay sensor kinase activity"/>
    <property type="evidence" value="ECO:0007669"/>
    <property type="project" value="InterPro"/>
</dbReference>
<dbReference type="PROSITE" id="PS50110">
    <property type="entry name" value="RESPONSE_REGULATORY"/>
    <property type="match status" value="1"/>
</dbReference>
<dbReference type="PANTHER" id="PTHR43065:SF46">
    <property type="entry name" value="C4-DICARBOXYLATE TRANSPORT SENSOR PROTEIN DCTB"/>
    <property type="match status" value="1"/>
</dbReference>
<dbReference type="InterPro" id="IPR013767">
    <property type="entry name" value="PAS_fold"/>
</dbReference>
<dbReference type="InterPro" id="IPR035965">
    <property type="entry name" value="PAS-like_dom_sf"/>
</dbReference>
<evidence type="ECO:0000256" key="5">
    <source>
        <dbReference type="ARBA" id="ARBA00022741"/>
    </source>
</evidence>
<evidence type="ECO:0000256" key="3">
    <source>
        <dbReference type="ARBA" id="ARBA00022553"/>
    </source>
</evidence>
<dbReference type="InterPro" id="IPR011006">
    <property type="entry name" value="CheY-like_superfamily"/>
</dbReference>
<keyword evidence="8" id="KW-0902">Two-component regulatory system</keyword>
<accession>A0A5B9M997</accession>
<evidence type="ECO:0000256" key="6">
    <source>
        <dbReference type="ARBA" id="ARBA00022777"/>
    </source>
</evidence>
<evidence type="ECO:0000256" key="9">
    <source>
        <dbReference type="PROSITE-ProRule" id="PRU00169"/>
    </source>
</evidence>
<evidence type="ECO:0000259" key="10">
    <source>
        <dbReference type="PROSITE" id="PS50109"/>
    </source>
</evidence>
<reference evidence="12 13" key="1">
    <citation type="submission" date="2019-02" db="EMBL/GenBank/DDBJ databases">
        <title>Planctomycetal bacteria perform biofilm scaping via a novel small molecule.</title>
        <authorList>
            <person name="Jeske O."/>
            <person name="Boedeker C."/>
            <person name="Wiegand S."/>
            <person name="Breitling P."/>
            <person name="Kallscheuer N."/>
            <person name="Jogler M."/>
            <person name="Rohde M."/>
            <person name="Petersen J."/>
            <person name="Medema M.H."/>
            <person name="Surup F."/>
            <person name="Jogler C."/>
        </authorList>
    </citation>
    <scope>NUCLEOTIDE SEQUENCE [LARGE SCALE GENOMIC DNA]</scope>
    <source>
        <strain evidence="12 13">Mal15</strain>
    </source>
</reference>
<feature type="domain" description="Response regulatory" evidence="11">
    <location>
        <begin position="10"/>
        <end position="158"/>
    </location>
</feature>
<dbReference type="InterPro" id="IPR003594">
    <property type="entry name" value="HATPase_dom"/>
</dbReference>
<proteinExistence type="predicted"/>
<evidence type="ECO:0000256" key="7">
    <source>
        <dbReference type="ARBA" id="ARBA00022840"/>
    </source>
</evidence>
<dbReference type="SUPFAM" id="SSF55874">
    <property type="entry name" value="ATPase domain of HSP90 chaperone/DNA topoisomerase II/histidine kinase"/>
    <property type="match status" value="1"/>
</dbReference>
<dbReference type="SUPFAM" id="SSF55785">
    <property type="entry name" value="PYP-like sensor domain (PAS domain)"/>
    <property type="match status" value="1"/>
</dbReference>
<dbReference type="RefSeq" id="WP_147866406.1">
    <property type="nucleotide sequence ID" value="NZ_CP036264.1"/>
</dbReference>
<evidence type="ECO:0000313" key="12">
    <source>
        <dbReference type="EMBL" id="QEF96610.1"/>
    </source>
</evidence>
<dbReference type="GO" id="GO:0005524">
    <property type="term" value="F:ATP binding"/>
    <property type="evidence" value="ECO:0007669"/>
    <property type="project" value="UniProtKB-KW"/>
</dbReference>
<comment type="catalytic activity">
    <reaction evidence="1">
        <text>ATP + protein L-histidine = ADP + protein N-phospho-L-histidine.</text>
        <dbReference type="EC" id="2.7.13.3"/>
    </reaction>
</comment>
<dbReference type="GO" id="GO:0006355">
    <property type="term" value="P:regulation of DNA-templated transcription"/>
    <property type="evidence" value="ECO:0007669"/>
    <property type="project" value="InterPro"/>
</dbReference>
<keyword evidence="7" id="KW-0067">ATP-binding</keyword>
<dbReference type="EC" id="2.7.13.3" evidence="2"/>
<evidence type="ECO:0000256" key="4">
    <source>
        <dbReference type="ARBA" id="ARBA00022679"/>
    </source>
</evidence>
<dbReference type="InterPro" id="IPR000014">
    <property type="entry name" value="PAS"/>
</dbReference>
<dbReference type="SMART" id="SM00091">
    <property type="entry name" value="PAS"/>
    <property type="match status" value="1"/>
</dbReference>
<keyword evidence="5" id="KW-0547">Nucleotide-binding</keyword>
<evidence type="ECO:0000256" key="2">
    <source>
        <dbReference type="ARBA" id="ARBA00012438"/>
    </source>
</evidence>
<name>A0A5B9M997_9BACT</name>
<keyword evidence="6 12" id="KW-0418">Kinase</keyword>
<evidence type="ECO:0000256" key="1">
    <source>
        <dbReference type="ARBA" id="ARBA00000085"/>
    </source>
</evidence>
<dbReference type="Pfam" id="PF00989">
    <property type="entry name" value="PAS"/>
    <property type="match status" value="1"/>
</dbReference>
<dbReference type="InterPro" id="IPR036097">
    <property type="entry name" value="HisK_dim/P_sf"/>
</dbReference>
<keyword evidence="13" id="KW-1185">Reference proteome</keyword>
<dbReference type="CDD" id="cd00130">
    <property type="entry name" value="PAS"/>
    <property type="match status" value="1"/>
</dbReference>
<feature type="modified residue" description="4-aspartylphosphate" evidence="9">
    <location>
        <position position="89"/>
    </location>
</feature>
<dbReference type="Proteomes" id="UP000321353">
    <property type="component" value="Chromosome"/>
</dbReference>
<dbReference type="Gene3D" id="3.30.450.20">
    <property type="entry name" value="PAS domain"/>
    <property type="match status" value="1"/>
</dbReference>
<evidence type="ECO:0000256" key="8">
    <source>
        <dbReference type="ARBA" id="ARBA00023012"/>
    </source>
</evidence>
<keyword evidence="3 9" id="KW-0597">Phosphoprotein</keyword>
<dbReference type="Gene3D" id="1.10.287.130">
    <property type="match status" value="1"/>
</dbReference>
<dbReference type="PANTHER" id="PTHR43065">
    <property type="entry name" value="SENSOR HISTIDINE KINASE"/>
    <property type="match status" value="1"/>
</dbReference>
<dbReference type="PRINTS" id="PR00344">
    <property type="entry name" value="BCTRLSENSOR"/>
</dbReference>
<dbReference type="InterPro" id="IPR036890">
    <property type="entry name" value="HATPase_C_sf"/>
</dbReference>
<gene>
    <name evidence="12" type="primary">kinE_1</name>
    <name evidence="12" type="ORF">Mal15_06380</name>
</gene>
<dbReference type="KEGG" id="smam:Mal15_06380"/>
<organism evidence="12 13">
    <name type="scientific">Stieleria maiorica</name>
    <dbReference type="NCBI Taxonomy" id="2795974"/>
    <lineage>
        <taxon>Bacteria</taxon>
        <taxon>Pseudomonadati</taxon>
        <taxon>Planctomycetota</taxon>
        <taxon>Planctomycetia</taxon>
        <taxon>Pirellulales</taxon>
        <taxon>Pirellulaceae</taxon>
        <taxon>Stieleria</taxon>
    </lineage>
</organism>
<feature type="domain" description="Histidine kinase" evidence="10">
    <location>
        <begin position="324"/>
        <end position="581"/>
    </location>
</feature>
<dbReference type="SUPFAM" id="SSF52172">
    <property type="entry name" value="CheY-like"/>
    <property type="match status" value="1"/>
</dbReference>